<evidence type="ECO:0000313" key="6">
    <source>
        <dbReference type="Proteomes" id="UP000070412"/>
    </source>
</evidence>
<dbReference type="OMA" id="VARDMIY"/>
<feature type="signal peptide" evidence="2">
    <location>
        <begin position="1"/>
        <end position="19"/>
    </location>
</feature>
<proteinExistence type="inferred from homology"/>
<dbReference type="InterPro" id="IPR001270">
    <property type="entry name" value="ClpA/B"/>
</dbReference>
<reference evidence="4 7" key="1">
    <citation type="journal article" date="2015" name="Parasit. Vectors">
        <title>Draft genome of the scabies mite.</title>
        <authorList>
            <person name="Rider S.D.Jr."/>
            <person name="Morgan M.S."/>
            <person name="Arlian L.G."/>
        </authorList>
    </citation>
    <scope>NUCLEOTIDE SEQUENCE [LARGE SCALE GENOMIC DNA]</scope>
    <source>
        <strain evidence="4">Arlian Lab</strain>
    </source>
</reference>
<dbReference type="SUPFAM" id="SSF52540">
    <property type="entry name" value="P-loop containing nucleoside triphosphate hydrolases"/>
    <property type="match status" value="1"/>
</dbReference>
<dbReference type="GO" id="GO:0005737">
    <property type="term" value="C:cytoplasm"/>
    <property type="evidence" value="ECO:0007669"/>
    <property type="project" value="UniProtKB-ARBA"/>
</dbReference>
<dbReference type="Gene3D" id="3.40.50.300">
    <property type="entry name" value="P-loop containing nucleotide triphosphate hydrolases"/>
    <property type="match status" value="1"/>
</dbReference>
<dbReference type="PANTHER" id="PTHR10760">
    <property type="entry name" value="TORSIN"/>
    <property type="match status" value="1"/>
</dbReference>
<evidence type="ECO:0000313" key="3">
    <source>
        <dbReference type="EMBL" id="KAF7489470.1"/>
    </source>
</evidence>
<evidence type="ECO:0000313" key="7">
    <source>
        <dbReference type="Proteomes" id="UP000616769"/>
    </source>
</evidence>
<dbReference type="EMBL" id="JXLN01013869">
    <property type="protein sequence ID" value="KPM09654.1"/>
    <property type="molecule type" value="Genomic_DNA"/>
</dbReference>
<evidence type="ECO:0000256" key="2">
    <source>
        <dbReference type="SAM" id="SignalP"/>
    </source>
</evidence>
<dbReference type="PANTHER" id="PTHR10760:SF2">
    <property type="entry name" value="LD13476P-RELATED"/>
    <property type="match status" value="1"/>
</dbReference>
<sequence length="329" mass="37780">MLIYVKFFTLLLIIKQIETLDIFTLTGTVIAGLAAYKGKDLLCNLYMECCHDERSDLYIRSDPNFTGLDEKIFGQHIALEAVTKLISKHLKRKNPSKPLVMSFHGYTGVGKNHLSNLIAQLIYSEFERTGASNFVHKFIATHIPTRDSDRLELANKIKYKIIACERSLFIFDEIDKFPEGFLDILRPYLDLSADYKRPIFIFLGNSGDNLINSRVKELLNEGYQREDISYGDFENILANSANSKGALKNSELLSKGVIDLFVPFLPLERVHLQLCIRDYLKNHYNYTDPIKELGSEFFENVVKEMDFDDDNRFSIFGCKRVAAKVDLML</sequence>
<dbReference type="Proteomes" id="UP000616769">
    <property type="component" value="Unassembled WGS sequence"/>
</dbReference>
<dbReference type="InterPro" id="IPR027417">
    <property type="entry name" value="P-loop_NTPase"/>
</dbReference>
<dbReference type="InterPro" id="IPR010448">
    <property type="entry name" value="Torsin"/>
</dbReference>
<feature type="chain" id="PRO_5010784534" evidence="2">
    <location>
        <begin position="20"/>
        <end position="329"/>
    </location>
</feature>
<evidence type="ECO:0000313" key="5">
    <source>
        <dbReference type="EnsemblMetazoa" id="KAF7489470.1"/>
    </source>
</evidence>
<dbReference type="EnsemblMetazoa" id="SSS_1209s_mrna">
    <property type="protein sequence ID" value="KAF7489470.1"/>
    <property type="gene ID" value="SSS_1209"/>
</dbReference>
<reference evidence="5" key="4">
    <citation type="submission" date="2022-06" db="UniProtKB">
        <authorList>
            <consortium name="EnsemblMetazoa"/>
        </authorList>
    </citation>
    <scope>IDENTIFICATION</scope>
</reference>
<dbReference type="GO" id="GO:0016887">
    <property type="term" value="F:ATP hydrolysis activity"/>
    <property type="evidence" value="ECO:0007669"/>
    <property type="project" value="InterPro"/>
</dbReference>
<evidence type="ECO:0000256" key="1">
    <source>
        <dbReference type="ARBA" id="ARBA00006235"/>
    </source>
</evidence>
<accession>A0A132AF89</accession>
<reference evidence="3" key="3">
    <citation type="submission" date="2020-01" db="EMBL/GenBank/DDBJ databases">
        <authorList>
            <person name="Korhonen P.K.K."/>
            <person name="Guangxu M.G."/>
            <person name="Wang T.W."/>
            <person name="Stroehlein A.J.S."/>
            <person name="Young N.D."/>
            <person name="Ang C.-S.A."/>
            <person name="Fernando D.W.F."/>
            <person name="Lu H.L."/>
            <person name="Taylor S.T."/>
            <person name="Ehtesham M.E.M."/>
            <person name="Najaraj S.H.N."/>
            <person name="Harsha G.H.G."/>
            <person name="Madugundu A.M."/>
            <person name="Renuse S.R."/>
            <person name="Holt D.H."/>
            <person name="Pandey A.P."/>
            <person name="Papenfuss A.P."/>
            <person name="Gasser R.B.G."/>
            <person name="Fischer K.F."/>
        </authorList>
    </citation>
    <scope>NUCLEOTIDE SEQUENCE</scope>
    <source>
        <strain evidence="3">SSS_KF_BRIS2020</strain>
    </source>
</reference>
<dbReference type="Pfam" id="PF06309">
    <property type="entry name" value="Torsin"/>
    <property type="match status" value="1"/>
</dbReference>
<dbReference type="PRINTS" id="PR00300">
    <property type="entry name" value="CLPPROTEASEA"/>
</dbReference>
<evidence type="ECO:0000313" key="4">
    <source>
        <dbReference type="EMBL" id="KPM09654.1"/>
    </source>
</evidence>
<dbReference type="EMBL" id="WVUK01000064">
    <property type="protein sequence ID" value="KAF7489470.1"/>
    <property type="molecule type" value="Genomic_DNA"/>
</dbReference>
<reference evidence="6" key="2">
    <citation type="journal article" date="2020" name="PLoS Negl. Trop. Dis.">
        <title>High-quality nuclear genome for Sarcoptes scabiei-A critical resource for a neglected parasite.</title>
        <authorList>
            <person name="Korhonen P.K."/>
            <person name="Gasser R.B."/>
            <person name="Ma G."/>
            <person name="Wang T."/>
            <person name="Stroehlein A.J."/>
            <person name="Young N.D."/>
            <person name="Ang C.S."/>
            <person name="Fernando D.D."/>
            <person name="Lu H.C."/>
            <person name="Taylor S."/>
            <person name="Reynolds S.L."/>
            <person name="Mofiz E."/>
            <person name="Najaraj S.H."/>
            <person name="Gowda H."/>
            <person name="Madugundu A."/>
            <person name="Renuse S."/>
            <person name="Holt D."/>
            <person name="Pandey A."/>
            <person name="Papenfuss A.T."/>
            <person name="Fischer K."/>
        </authorList>
    </citation>
    <scope>NUCLEOTIDE SEQUENCE [LARGE SCALE GENOMIC DNA]</scope>
</reference>
<dbReference type="Proteomes" id="UP000070412">
    <property type="component" value="Unassembled WGS sequence"/>
</dbReference>
<dbReference type="VEuPathDB" id="VectorBase:SSCA008070"/>
<dbReference type="AlphaFoldDB" id="A0A132AF89"/>
<dbReference type="OrthoDB" id="19623at2759"/>
<dbReference type="GO" id="GO:0071218">
    <property type="term" value="P:cellular response to misfolded protein"/>
    <property type="evidence" value="ECO:0007669"/>
    <property type="project" value="TreeGrafter"/>
</dbReference>
<organism evidence="4 7">
    <name type="scientific">Sarcoptes scabiei</name>
    <name type="common">Itch mite</name>
    <name type="synonym">Acarus scabiei</name>
    <dbReference type="NCBI Taxonomy" id="52283"/>
    <lineage>
        <taxon>Eukaryota</taxon>
        <taxon>Metazoa</taxon>
        <taxon>Ecdysozoa</taxon>
        <taxon>Arthropoda</taxon>
        <taxon>Chelicerata</taxon>
        <taxon>Arachnida</taxon>
        <taxon>Acari</taxon>
        <taxon>Acariformes</taxon>
        <taxon>Sarcoptiformes</taxon>
        <taxon>Astigmata</taxon>
        <taxon>Psoroptidia</taxon>
        <taxon>Sarcoptoidea</taxon>
        <taxon>Sarcoptidae</taxon>
        <taxon>Sarcoptinae</taxon>
        <taxon>Sarcoptes</taxon>
    </lineage>
</organism>
<protein>
    <submittedName>
        <fullName evidence="4">Torsin-1B-like protein</fullName>
    </submittedName>
    <submittedName>
        <fullName evidence="3">Torsin-like protein</fullName>
    </submittedName>
</protein>
<dbReference type="GO" id="GO:0005524">
    <property type="term" value="F:ATP binding"/>
    <property type="evidence" value="ECO:0007669"/>
    <property type="project" value="InterPro"/>
</dbReference>
<dbReference type="GO" id="GO:0012505">
    <property type="term" value="C:endomembrane system"/>
    <property type="evidence" value="ECO:0007669"/>
    <property type="project" value="UniProtKB-ARBA"/>
</dbReference>
<name>A0A132AF89_SARSC</name>
<gene>
    <name evidence="4" type="ORF">QR98_0081950</name>
    <name evidence="3" type="ORF">SSS_1209</name>
</gene>
<keyword evidence="2" id="KW-0732">Signal</keyword>
<keyword evidence="6" id="KW-1185">Reference proteome</keyword>
<comment type="similarity">
    <text evidence="1">Belongs to the ClpA/ClpB family. Torsin subfamily.</text>
</comment>